<accession>D3SXN5</accession>
<dbReference type="RefSeq" id="WP_004215432.1">
    <property type="nucleotide sequence ID" value="NC_013922.1"/>
</dbReference>
<dbReference type="InterPro" id="IPR016142">
    <property type="entry name" value="Citrate_synth-like_lrg_a-sub"/>
</dbReference>
<dbReference type="InterPro" id="IPR036969">
    <property type="entry name" value="Citrate_synthase_sf"/>
</dbReference>
<comment type="similarity">
    <text evidence="1 3 5">Belongs to the citrate synthase family.</text>
</comment>
<organism evidence="6 8">
    <name type="scientific">Natrialba magadii (strain ATCC 43099 / DSM 3394 / CCM 3739 / CIP 104546 / IAM 13178 / JCM 8861 / NBRC 102185 / NCIMB 2190 / MS3)</name>
    <name type="common">Natronobacterium magadii</name>
    <dbReference type="NCBI Taxonomy" id="547559"/>
    <lineage>
        <taxon>Archaea</taxon>
        <taxon>Methanobacteriati</taxon>
        <taxon>Methanobacteriota</taxon>
        <taxon>Stenosarchaea group</taxon>
        <taxon>Halobacteria</taxon>
        <taxon>Halobacteriales</taxon>
        <taxon>Natrialbaceae</taxon>
        <taxon>Natrialba</taxon>
    </lineage>
</organism>
<protein>
    <recommendedName>
        <fullName evidence="3 5">Citrate synthase</fullName>
        <ecNumber evidence="3">2.3.3.16</ecNumber>
    </recommendedName>
</protein>
<dbReference type="PIRSF" id="PIRSF001369">
    <property type="entry name" value="Citrate_synth"/>
    <property type="match status" value="1"/>
</dbReference>
<feature type="active site" evidence="4">
    <location>
        <position position="314"/>
    </location>
</feature>
<dbReference type="STRING" id="547559.Nmag_2423"/>
<dbReference type="GeneID" id="8825276"/>
<dbReference type="EMBL" id="AOHS01000030">
    <property type="protein sequence ID" value="ELY30507.1"/>
    <property type="molecule type" value="Genomic_DNA"/>
</dbReference>
<keyword evidence="8" id="KW-1185">Reference proteome</keyword>
<evidence type="ECO:0000256" key="5">
    <source>
        <dbReference type="RuleBase" id="RU000441"/>
    </source>
</evidence>
<dbReference type="GO" id="GO:0005975">
    <property type="term" value="P:carbohydrate metabolic process"/>
    <property type="evidence" value="ECO:0007669"/>
    <property type="project" value="TreeGrafter"/>
</dbReference>
<reference evidence="8" key="1">
    <citation type="submission" date="2010-02" db="EMBL/GenBank/DDBJ databases">
        <title>Complete sequence of chromosome of Natrialba magadii ATCC 43099.</title>
        <authorList>
            <consortium name="US DOE Joint Genome Institute"/>
            <person name="Lucas S."/>
            <person name="Copeland A."/>
            <person name="Lapidus A."/>
            <person name="Cheng J.-F."/>
            <person name="Bruce D."/>
            <person name="Goodwin L."/>
            <person name="Pitluck S."/>
            <person name="Davenport K."/>
            <person name="Saunders E."/>
            <person name="Detter J.C."/>
            <person name="Han C."/>
            <person name="Tapia R."/>
            <person name="Land M."/>
            <person name="Hauser L."/>
            <person name="Kyrpides N."/>
            <person name="Mikhailova N."/>
            <person name="De Castro R.E."/>
            <person name="Maupin-Furlow J.A."/>
            <person name="Woyke T."/>
        </authorList>
    </citation>
    <scope>NUCLEOTIDE SEQUENCE [LARGE SCALE GENOMIC DNA]</scope>
    <source>
        <strain evidence="8">ATCC 43099 / DSM 3394 / CCM 3739 / CIP 104546 / IAM 13178 / JCM 8861 / NBRC 102185 / NCIMB 2190 / MS3</strain>
    </source>
</reference>
<proteinExistence type="inferred from homology"/>
<dbReference type="Proteomes" id="UP000011543">
    <property type="component" value="Unassembled WGS sequence"/>
</dbReference>
<dbReference type="PANTHER" id="PTHR11739">
    <property type="entry name" value="CITRATE SYNTHASE"/>
    <property type="match status" value="1"/>
</dbReference>
<feature type="active site" evidence="4">
    <location>
        <position position="256"/>
    </location>
</feature>
<dbReference type="SUPFAM" id="SSF48256">
    <property type="entry name" value="Citrate synthase"/>
    <property type="match status" value="1"/>
</dbReference>
<keyword evidence="6" id="KW-0012">Acyltransferase</keyword>
<dbReference type="GO" id="GO:0036440">
    <property type="term" value="F:citrate synthase activity"/>
    <property type="evidence" value="ECO:0007669"/>
    <property type="project" value="UniProtKB-EC"/>
</dbReference>
<dbReference type="Gene3D" id="1.10.230.10">
    <property type="entry name" value="Cytochrome P450-Terp, domain 2"/>
    <property type="match status" value="1"/>
</dbReference>
<dbReference type="InterPro" id="IPR002020">
    <property type="entry name" value="Citrate_synthase"/>
</dbReference>
<dbReference type="EC" id="2.3.3.16" evidence="3"/>
<reference evidence="7 9" key="3">
    <citation type="journal article" date="2014" name="PLoS Genet.">
        <title>Phylogenetically driven sequencing of extremely halophilic archaea reveals strategies for static and dynamic osmo-response.</title>
        <authorList>
            <person name="Becker E.A."/>
            <person name="Seitzer P.M."/>
            <person name="Tritt A."/>
            <person name="Larsen D."/>
            <person name="Krusor M."/>
            <person name="Yao A.I."/>
            <person name="Wu D."/>
            <person name="Madern D."/>
            <person name="Eisen J.A."/>
            <person name="Darling A.E."/>
            <person name="Facciotti M.T."/>
        </authorList>
    </citation>
    <scope>NUCLEOTIDE SEQUENCE [LARGE SCALE GENOMIC DNA]</scope>
    <source>
        <strain evidence="9">ATCC 43099 / DSM 3394 / CCM 3739 / CIP 104546 / IAM 13178 / JCM 8861 / NBRC 102185 / NCIMB 2190 / MS3</strain>
        <strain evidence="7">MS-3</strain>
    </source>
</reference>
<name>D3SXN5_NATMM</name>
<reference evidence="6" key="4">
    <citation type="submission" date="2016-09" db="EMBL/GenBank/DDBJ databases">
        <authorList>
            <person name="Pfeiffer F."/>
        </authorList>
    </citation>
    <scope>NUCLEOTIDE SEQUENCE</scope>
    <source>
        <strain evidence="6">ATCC 43099</strain>
    </source>
</reference>
<dbReference type="Proteomes" id="UP000001879">
    <property type="component" value="Chromosome"/>
</dbReference>
<dbReference type="GO" id="GO:0005829">
    <property type="term" value="C:cytosol"/>
    <property type="evidence" value="ECO:0007669"/>
    <property type="project" value="TreeGrafter"/>
</dbReference>
<dbReference type="Gene3D" id="1.10.580.10">
    <property type="entry name" value="Citrate Synthase, domain 1"/>
    <property type="match status" value="1"/>
</dbReference>
<dbReference type="OrthoDB" id="21302at2157"/>
<dbReference type="AlphaFoldDB" id="D3SXN5"/>
<dbReference type="PATRIC" id="fig|547559.17.peg.1628"/>
<dbReference type="HOGENOM" id="CLU_025068_2_1_2"/>
<evidence type="ECO:0000313" key="6">
    <source>
        <dbReference type="EMBL" id="ADD05984.1"/>
    </source>
</evidence>
<evidence type="ECO:0000313" key="8">
    <source>
        <dbReference type="Proteomes" id="UP000001879"/>
    </source>
</evidence>
<dbReference type="KEGG" id="nmg:Nmag_2423"/>
<evidence type="ECO:0000256" key="4">
    <source>
        <dbReference type="PIRSR" id="PIRSR001369-1"/>
    </source>
</evidence>
<dbReference type="eggNOG" id="arCOG04237">
    <property type="taxonomic scope" value="Archaea"/>
</dbReference>
<dbReference type="InterPro" id="IPR019810">
    <property type="entry name" value="Citrate_synthase_AS"/>
</dbReference>
<dbReference type="PROSITE" id="PS00480">
    <property type="entry name" value="CITRATE_SYNTHASE"/>
    <property type="match status" value="1"/>
</dbReference>
<comment type="catalytic activity">
    <reaction evidence="3">
        <text>oxaloacetate + acetyl-CoA + H2O = citrate + CoA + H(+)</text>
        <dbReference type="Rhea" id="RHEA:16845"/>
        <dbReference type="ChEBI" id="CHEBI:15377"/>
        <dbReference type="ChEBI" id="CHEBI:15378"/>
        <dbReference type="ChEBI" id="CHEBI:16452"/>
        <dbReference type="ChEBI" id="CHEBI:16947"/>
        <dbReference type="ChEBI" id="CHEBI:57287"/>
        <dbReference type="ChEBI" id="CHEBI:57288"/>
        <dbReference type="EC" id="2.3.3.16"/>
    </reaction>
</comment>
<evidence type="ECO:0000313" key="9">
    <source>
        <dbReference type="Proteomes" id="UP000011543"/>
    </source>
</evidence>
<dbReference type="Pfam" id="PF00285">
    <property type="entry name" value="Citrate_synt"/>
    <property type="match status" value="1"/>
</dbReference>
<dbReference type="InterPro" id="IPR024176">
    <property type="entry name" value="Citrate_synthase_bac-typ"/>
</dbReference>
<dbReference type="PRINTS" id="PR00143">
    <property type="entry name" value="CITRTSNTHASE"/>
</dbReference>
<evidence type="ECO:0000256" key="2">
    <source>
        <dbReference type="ARBA" id="ARBA00022679"/>
    </source>
</evidence>
<evidence type="ECO:0000256" key="3">
    <source>
        <dbReference type="PIRNR" id="PIRNR001369"/>
    </source>
</evidence>
<dbReference type="EMBL" id="CP001932">
    <property type="protein sequence ID" value="ADD05984.1"/>
    <property type="molecule type" value="Genomic_DNA"/>
</dbReference>
<evidence type="ECO:0000313" key="7">
    <source>
        <dbReference type="EMBL" id="ELY30507.1"/>
    </source>
</evidence>
<evidence type="ECO:0000256" key="1">
    <source>
        <dbReference type="ARBA" id="ARBA00010566"/>
    </source>
</evidence>
<sequence>MGNQELHRGLDGIAVAETRLSTIDGEAGELSIGGYPVAELAKNAIYEESVFLLFNNRLPTKSELESFCTELAGYRSISTEVRQVLRQAARENADPMDALRMGVAAANLGVDVTEPTELAKRLVSVIPTIVTTYWRYRSGKEPVDPRDDLGHTANYLYMLSGEEPDPAAVRGLETYLNTVVDHGLNASTFVARSITSSDSDLVSAVTGAVGSLKGSLHGGAPGPVLEMLLTADDSGDPEGYVQEKLDSGERLMGFGHRVYQTRDPRAEVLSHAAERFYSGSDDRAFFEFVEEFEETAVNRLADHRPDRNLETNVEFYTAVLLHGVDIPQELFTTTFAMSRVGGWTAHCLEQLADNKIIRPLSIYTGDRDRSWTPVDSR</sequence>
<dbReference type="InterPro" id="IPR016143">
    <property type="entry name" value="Citrate_synth-like_sm_a-sub"/>
</dbReference>
<reference evidence="6 8" key="2">
    <citation type="journal article" date="2012" name="BMC Genomics">
        <title>A comparative genomics perspective on the genetic content of the alkaliphilic haloarchaeon Natrialba magadii ATCC 43099T.</title>
        <authorList>
            <person name="Siddaramappa S."/>
            <person name="Challacombe J.F."/>
            <person name="Decastro R.E."/>
            <person name="Pfeiffer F."/>
            <person name="Sastre D.E."/>
            <person name="Gimenez M.I."/>
            <person name="Paggi R.A."/>
            <person name="Detter J.C."/>
            <person name="Davenport K.W."/>
            <person name="Goodwin L.A."/>
            <person name="Kyrpides N."/>
            <person name="Tapia R."/>
            <person name="Pitluck S."/>
            <person name="Lucas S."/>
            <person name="Woyke T."/>
            <person name="Maupin-Furlow J.A."/>
        </authorList>
    </citation>
    <scope>NUCLEOTIDE SEQUENCE [LARGE SCALE GENOMIC DNA]</scope>
    <source>
        <strain evidence="6">ATCC 43099</strain>
        <strain evidence="8">ATCC 43099 / DSM 3394 / CCM 3739 / CIP 104546 / IAM 13178 / JCM 8861 / NBRC 102185 / NCIMB 2190 / MS3</strain>
    </source>
</reference>
<dbReference type="PANTHER" id="PTHR11739:SF4">
    <property type="entry name" value="CITRATE SYNTHASE, PEROXISOMAL"/>
    <property type="match status" value="1"/>
</dbReference>
<dbReference type="PaxDb" id="547559-Nmag_2423"/>
<gene>
    <name evidence="6" type="primary">citZ2</name>
    <name evidence="6" type="ordered locus">Nmag_2423</name>
    <name evidence="7" type="ORF">C500_08297</name>
</gene>
<keyword evidence="2 3" id="KW-0808">Transferase</keyword>
<dbReference type="GO" id="GO:0006099">
    <property type="term" value="P:tricarboxylic acid cycle"/>
    <property type="evidence" value="ECO:0007669"/>
    <property type="project" value="InterPro"/>
</dbReference>